<evidence type="ECO:0000313" key="7">
    <source>
        <dbReference type="Proteomes" id="UP000440578"/>
    </source>
</evidence>
<proteinExistence type="predicted"/>
<feature type="region of interest" description="Disordered" evidence="3">
    <location>
        <begin position="15"/>
        <end position="45"/>
    </location>
</feature>
<evidence type="ECO:0000256" key="1">
    <source>
        <dbReference type="ARBA" id="ARBA00004123"/>
    </source>
</evidence>
<keyword evidence="2" id="KW-0539">Nucleus</keyword>
<reference evidence="6 7" key="1">
    <citation type="submission" date="2019-07" db="EMBL/GenBank/DDBJ databases">
        <title>Draft genome assembly of a fouling barnacle, Amphibalanus amphitrite (Darwin, 1854): The first reference genome for Thecostraca.</title>
        <authorList>
            <person name="Kim W."/>
        </authorList>
    </citation>
    <scope>NUCLEOTIDE SEQUENCE [LARGE SCALE GENOMIC DNA]</scope>
    <source>
        <strain evidence="6">SNU_AA5</strain>
        <tissue evidence="6">Soma without cirri and trophi</tissue>
    </source>
</reference>
<keyword evidence="7" id="KW-1185">Reference proteome</keyword>
<evidence type="ECO:0000313" key="6">
    <source>
        <dbReference type="EMBL" id="KAF0288643.1"/>
    </source>
</evidence>
<dbReference type="GO" id="GO:0016180">
    <property type="term" value="P:snRNA processing"/>
    <property type="evidence" value="ECO:0007669"/>
    <property type="project" value="TreeGrafter"/>
</dbReference>
<dbReference type="PANTHER" id="PTHR20938:SF0">
    <property type="entry name" value="INTEGRATOR COMPLEX SUBUNIT 4"/>
    <property type="match status" value="1"/>
</dbReference>
<dbReference type="GO" id="GO:0032039">
    <property type="term" value="C:integrator complex"/>
    <property type="evidence" value="ECO:0007669"/>
    <property type="project" value="TreeGrafter"/>
</dbReference>
<dbReference type="EMBL" id="VIIS01002087">
    <property type="protein sequence ID" value="KAF0288643.1"/>
    <property type="molecule type" value="Genomic_DNA"/>
</dbReference>
<dbReference type="PANTHER" id="PTHR20938">
    <property type="entry name" value="INTEGRATOR COMPLEX SUBUNIT 4"/>
    <property type="match status" value="1"/>
</dbReference>
<dbReference type="InterPro" id="IPR011989">
    <property type="entry name" value="ARM-like"/>
</dbReference>
<dbReference type="InterPro" id="IPR057412">
    <property type="entry name" value="INTS4_C"/>
</dbReference>
<feature type="domain" description="Integrator complex subunit 4/Protein SIEL C-terminal Ig-like" evidence="5">
    <location>
        <begin position="819"/>
        <end position="942"/>
    </location>
</feature>
<organism evidence="6 7">
    <name type="scientific">Amphibalanus amphitrite</name>
    <name type="common">Striped barnacle</name>
    <name type="synonym">Balanus amphitrite</name>
    <dbReference type="NCBI Taxonomy" id="1232801"/>
    <lineage>
        <taxon>Eukaryota</taxon>
        <taxon>Metazoa</taxon>
        <taxon>Ecdysozoa</taxon>
        <taxon>Arthropoda</taxon>
        <taxon>Crustacea</taxon>
        <taxon>Multicrustacea</taxon>
        <taxon>Cirripedia</taxon>
        <taxon>Thoracica</taxon>
        <taxon>Thoracicalcarea</taxon>
        <taxon>Balanomorpha</taxon>
        <taxon>Balanoidea</taxon>
        <taxon>Balanidae</taxon>
        <taxon>Amphibalaninae</taxon>
        <taxon>Amphibalanus</taxon>
    </lineage>
</organism>
<accession>A0A6A4V4H2</accession>
<dbReference type="Pfam" id="PF24493">
    <property type="entry name" value="INTS4_8HBD"/>
    <property type="match status" value="1"/>
</dbReference>
<sequence>MAAVLKKRALAEYSHSQTVTADQESAAGPSVKKVRLTRRSEQPSTQAEGYLQILQRAKTSRESLQSLTSLAELSPSQVEDVGGVVRRLLEVFSRDQETAVRCAVLRLVQQLVSAAGERAHLASAADELTALLERETSSSVAGQCLSALSELGALSGGEARLSARLVAAARPRLSHASHQVAARAAALLGRLLPVSPQPTDDLTQLGEATRAQDPRVRCAALQALLTLHGRGLSLGGPLYADAVAALRDDYESVREAGLQLVHVLAQTAPERLVPLAESDQTVRLVDDAFGHICNAINDLSVRVRVRAATLLGSMTAVSTKFLEQTLDKKLMSNMRRKRSGHERLRTLVVRGEWSSGKKWGDDAPKEQLQADTVSLMSSGACGAFVHGLEDEFLEVRSAALESMTELATLHPHFAEMSLDFIVDMFNDEIAEVRLRAVDSLSRIGQMITLREDQLDEILAVLEVYSIDTREGLHRMLGDCRLGNTDSLKLCVEKLLKNLKRYPQDKRSLWRCFQRMGAAHPDLVLPLVPSLLHIHPYFQLPEQDVQDPAYVCILLLVMNAAAGSPTMMALLDDNTRRHFLYLRDTLPGMVPDRLPGQAAAAAAAAPSPSTPAAARDNAAEFLQSVLRRAAEPGAGRAALEQCRRDLDRLAQIDSALSARAQFASTYIHCQLLMAQVTGDASWRAGTAAGPARLQTSADTLTALTLRLQHRFSGLEADEWAAVRQLRLRLLALRLVLQVRGRTGSALALGEHFLEQAQQLERHLVDGGQPLDAFTEALVRGLEALEERKAGAMARVLAPLLTDIPVPPLRLRSPLTQAEAVIFEPRQETEHPQKFTAGLVLGIPLDCELRHVSDVSQVRLRVQYPDQRAQLVLPRATDFRPLDEPASYRLRTTVLVSHQVWSEDGEVEISVVLDVKEPGCKVLRQEDWLIALCDAVRVAVQPRAVRRNVI</sequence>
<dbReference type="Proteomes" id="UP000440578">
    <property type="component" value="Unassembled WGS sequence"/>
</dbReference>
<dbReference type="InterPro" id="IPR016024">
    <property type="entry name" value="ARM-type_fold"/>
</dbReference>
<evidence type="ECO:0000256" key="3">
    <source>
        <dbReference type="SAM" id="MobiDB-lite"/>
    </source>
</evidence>
<dbReference type="InterPro" id="IPR056235">
    <property type="entry name" value="INTS4_8HBD"/>
</dbReference>
<feature type="domain" description="INTS4 8 helical bundle" evidence="4">
    <location>
        <begin position="619"/>
        <end position="809"/>
    </location>
</feature>
<dbReference type="SUPFAM" id="SSF48371">
    <property type="entry name" value="ARM repeat"/>
    <property type="match status" value="1"/>
</dbReference>
<dbReference type="Gene3D" id="1.25.10.10">
    <property type="entry name" value="Leucine-rich Repeat Variant"/>
    <property type="match status" value="2"/>
</dbReference>
<dbReference type="OrthoDB" id="18190at2759"/>
<gene>
    <name evidence="6" type="primary">ints4_0</name>
    <name evidence="6" type="ORF">FJT64_012943</name>
</gene>
<evidence type="ECO:0000259" key="5">
    <source>
        <dbReference type="Pfam" id="PF25458"/>
    </source>
</evidence>
<dbReference type="Pfam" id="PF25458">
    <property type="entry name" value="INTS4_C"/>
    <property type="match status" value="1"/>
</dbReference>
<evidence type="ECO:0000256" key="2">
    <source>
        <dbReference type="ARBA" id="ARBA00023242"/>
    </source>
</evidence>
<name>A0A6A4V4H2_AMPAM</name>
<comment type="subcellular location">
    <subcellularLocation>
        <location evidence="1">Nucleus</location>
    </subcellularLocation>
</comment>
<dbReference type="AlphaFoldDB" id="A0A6A4V4H2"/>
<comment type="caution">
    <text evidence="6">The sequence shown here is derived from an EMBL/GenBank/DDBJ whole genome shotgun (WGS) entry which is preliminary data.</text>
</comment>
<evidence type="ECO:0000259" key="4">
    <source>
        <dbReference type="Pfam" id="PF24493"/>
    </source>
</evidence>
<protein>
    <submittedName>
        <fullName evidence="6">Integrator complex subunit 4</fullName>
    </submittedName>
</protein>